<keyword evidence="3" id="KW-0378">Hydrolase</keyword>
<organism evidence="13 14">
    <name type="scientific">Salix dunnii</name>
    <dbReference type="NCBI Taxonomy" id="1413687"/>
    <lineage>
        <taxon>Eukaryota</taxon>
        <taxon>Viridiplantae</taxon>
        <taxon>Streptophyta</taxon>
        <taxon>Embryophyta</taxon>
        <taxon>Tracheophyta</taxon>
        <taxon>Spermatophyta</taxon>
        <taxon>Magnoliopsida</taxon>
        <taxon>eudicotyledons</taxon>
        <taxon>Gunneridae</taxon>
        <taxon>Pentapetalae</taxon>
        <taxon>rosids</taxon>
        <taxon>fabids</taxon>
        <taxon>Malpighiales</taxon>
        <taxon>Salicaceae</taxon>
        <taxon>Saliceae</taxon>
        <taxon>Salix</taxon>
    </lineage>
</organism>
<dbReference type="GO" id="GO:0048364">
    <property type="term" value="P:root development"/>
    <property type="evidence" value="ECO:0007669"/>
    <property type="project" value="UniProtKB-ARBA"/>
</dbReference>
<dbReference type="GO" id="GO:0008962">
    <property type="term" value="F:phosphatidylglycerophosphatase activity"/>
    <property type="evidence" value="ECO:0007669"/>
    <property type="project" value="UniProtKB-EC"/>
</dbReference>
<comment type="pathway">
    <text evidence="7">Phospholipid metabolism; phosphatidylglycerol biosynthesis; phosphatidylglycerol from CDP-diacylglycerol: step 2/2.</text>
</comment>
<evidence type="ECO:0000256" key="2">
    <source>
        <dbReference type="ARBA" id="ARBA00022516"/>
    </source>
</evidence>
<keyword evidence="4" id="KW-0443">Lipid metabolism</keyword>
<keyword evidence="14" id="KW-1185">Reference proteome</keyword>
<evidence type="ECO:0000256" key="9">
    <source>
        <dbReference type="ARBA" id="ARBA00050944"/>
    </source>
</evidence>
<comment type="similarity">
    <text evidence="1">Belongs to the protein-tyrosine phosphatase family. Non-receptor class dual specificity subfamily.</text>
</comment>
<evidence type="ECO:0000256" key="3">
    <source>
        <dbReference type="ARBA" id="ARBA00022801"/>
    </source>
</evidence>
<evidence type="ECO:0000256" key="8">
    <source>
        <dbReference type="ARBA" id="ARBA00024224"/>
    </source>
</evidence>
<keyword evidence="5" id="KW-0594">Phospholipid biosynthesis</keyword>
<dbReference type="PANTHER" id="PTHR46274">
    <property type="entry name" value="PHOSPHATIDYLINOSITOL PHOSPHATASE"/>
    <property type="match status" value="1"/>
</dbReference>
<comment type="caution">
    <text evidence="13">The sequence shown here is derived from an EMBL/GenBank/DDBJ whole genome shotgun (WGS) entry which is preliminary data.</text>
</comment>
<accession>A0A835N1P1</accession>
<gene>
    <name evidence="13" type="ORF">SADUNF_Sadunf03G0053700</name>
</gene>
<dbReference type="PANTHER" id="PTHR46274:SF9">
    <property type="entry name" value="PHOSPHATIDYLGLYCEROPHOSPHATE PHOSPHATASE PTPMT1"/>
    <property type="match status" value="1"/>
</dbReference>
<dbReference type="AlphaFoldDB" id="A0A835N1P1"/>
<dbReference type="InterPro" id="IPR016130">
    <property type="entry name" value="Tyr_Pase_AS"/>
</dbReference>
<dbReference type="PROSITE" id="PS00383">
    <property type="entry name" value="TYR_PHOSPHATASE_1"/>
    <property type="match status" value="1"/>
</dbReference>
<dbReference type="Proteomes" id="UP000657918">
    <property type="component" value="Unassembled WGS sequence"/>
</dbReference>
<evidence type="ECO:0000259" key="12">
    <source>
        <dbReference type="PROSITE" id="PS50056"/>
    </source>
</evidence>
<dbReference type="InterPro" id="IPR057023">
    <property type="entry name" value="PTP-SAK"/>
</dbReference>
<evidence type="ECO:0000256" key="5">
    <source>
        <dbReference type="ARBA" id="ARBA00023209"/>
    </source>
</evidence>
<evidence type="ECO:0000256" key="7">
    <source>
        <dbReference type="ARBA" id="ARBA00024192"/>
    </source>
</evidence>
<reference evidence="13 14" key="1">
    <citation type="submission" date="2020-10" db="EMBL/GenBank/DDBJ databases">
        <title>Plant Genome Project.</title>
        <authorList>
            <person name="Zhang R.-G."/>
        </authorList>
    </citation>
    <scope>NUCLEOTIDE SEQUENCE [LARGE SCALE GENOMIC DNA]</scope>
    <source>
        <strain evidence="13">FAFU-HL-1</strain>
        <tissue evidence="13">Leaf</tissue>
    </source>
</reference>
<dbReference type="PROSITE" id="PS50054">
    <property type="entry name" value="TYR_PHOSPHATASE_DUAL"/>
    <property type="match status" value="1"/>
</dbReference>
<dbReference type="GO" id="GO:0008654">
    <property type="term" value="P:phospholipid biosynthetic process"/>
    <property type="evidence" value="ECO:0007669"/>
    <property type="project" value="UniProtKB-KW"/>
</dbReference>
<dbReference type="OrthoDB" id="273181at2759"/>
<dbReference type="SMART" id="SM00195">
    <property type="entry name" value="DSPc"/>
    <property type="match status" value="1"/>
</dbReference>
<dbReference type="InterPro" id="IPR000387">
    <property type="entry name" value="Tyr_Pase_dom"/>
</dbReference>
<dbReference type="InterPro" id="IPR029021">
    <property type="entry name" value="Prot-tyrosine_phosphatase-like"/>
</dbReference>
<dbReference type="FunFam" id="3.90.190.10:FF:000051">
    <property type="entry name" value="Dual specificity phosphatase domain protein"/>
    <property type="match status" value="1"/>
</dbReference>
<dbReference type="EMBL" id="JADGMS010000003">
    <property type="protein sequence ID" value="KAF9685429.1"/>
    <property type="molecule type" value="Genomic_DNA"/>
</dbReference>
<dbReference type="InterPro" id="IPR020422">
    <property type="entry name" value="TYR_PHOSPHATASE_DUAL_dom"/>
</dbReference>
<evidence type="ECO:0000313" key="13">
    <source>
        <dbReference type="EMBL" id="KAF9685429.1"/>
    </source>
</evidence>
<evidence type="ECO:0000259" key="11">
    <source>
        <dbReference type="PROSITE" id="PS50054"/>
    </source>
</evidence>
<evidence type="ECO:0000256" key="4">
    <source>
        <dbReference type="ARBA" id="ARBA00023098"/>
    </source>
</evidence>
<feature type="domain" description="Tyrosine-protein phosphatase" evidence="11">
    <location>
        <begin position="90"/>
        <end position="246"/>
    </location>
</feature>
<feature type="domain" description="Tyrosine specific protein phosphatases" evidence="12">
    <location>
        <begin position="158"/>
        <end position="235"/>
    </location>
</feature>
<keyword evidence="2" id="KW-0444">Lipid biosynthesis</keyword>
<sequence length="364" mass="40606">MIIEELRVGEVERGEEEKEFCAVRANKKKNGGVIAWNAKRVFIGAGARALFYPTLLYNVVRNKVQAEFRWWDRVHEDAEHLMMGLRSHSNLELLSLFILLGAVPFPSDVPCLKGLGVGGVITLNEPYETLVPTSLYHAYGINHLVIPTRDYCFAPSLNDICQAVAFIHENVSSGQTTYVHCKAGRGRSTTIVICYLVTNPIQSSKVHHMQMTPDAAYNYVRSIRPRVLLASAQWQAVQEYYYQKVDSSDHSFKMTDLVLRTPRAAFLQGMVPFDDGSVVVVTEADLDGFNPSIESGPLGSEIWADLSVVCRVRVAGQAALARISCLWLRCQAHQKIVGEQLNRKNSCSIRADHLGAISVDIHVY</sequence>
<dbReference type="Pfam" id="PF22784">
    <property type="entry name" value="PTP-SAK"/>
    <property type="match status" value="1"/>
</dbReference>
<name>A0A835N1P1_9ROSI</name>
<evidence type="ECO:0000256" key="6">
    <source>
        <dbReference type="ARBA" id="ARBA00023264"/>
    </source>
</evidence>
<dbReference type="PROSITE" id="PS50056">
    <property type="entry name" value="TYR_PHOSPHATASE_2"/>
    <property type="match status" value="1"/>
</dbReference>
<dbReference type="Gene3D" id="3.90.190.10">
    <property type="entry name" value="Protein tyrosine phosphatase superfamily"/>
    <property type="match status" value="1"/>
</dbReference>
<protein>
    <recommendedName>
        <fullName evidence="8">phosphatidylglycerophosphatase</fullName>
        <ecNumber evidence="8">3.1.3.27</ecNumber>
    </recommendedName>
</protein>
<dbReference type="EC" id="3.1.3.27" evidence="8"/>
<comment type="catalytic activity">
    <reaction evidence="9">
        <text>a 1,2-diacyl-sn-glycero-3-phospho-(1'-sn-glycero-3'-phosphate) + H2O = a 1,2-diacyl-sn-glycero-3-phospho-(1'-sn-glycerol) + phosphate</text>
        <dbReference type="Rhea" id="RHEA:33751"/>
        <dbReference type="ChEBI" id="CHEBI:15377"/>
        <dbReference type="ChEBI" id="CHEBI:43474"/>
        <dbReference type="ChEBI" id="CHEBI:60110"/>
        <dbReference type="ChEBI" id="CHEBI:64716"/>
        <dbReference type="EC" id="3.1.3.27"/>
    </reaction>
    <physiologicalReaction direction="left-to-right" evidence="9">
        <dbReference type="Rhea" id="RHEA:33752"/>
    </physiologicalReaction>
</comment>
<dbReference type="SUPFAM" id="SSF52799">
    <property type="entry name" value="(Phosphotyrosine protein) phosphatases II"/>
    <property type="match status" value="1"/>
</dbReference>
<keyword evidence="6" id="KW-1208">Phospholipid metabolism</keyword>
<evidence type="ECO:0000256" key="10">
    <source>
        <dbReference type="ARBA" id="ARBA00053902"/>
    </source>
</evidence>
<evidence type="ECO:0000313" key="14">
    <source>
        <dbReference type="Proteomes" id="UP000657918"/>
    </source>
</evidence>
<comment type="function">
    <text evidence="10">Exhibits phosphatidylglycerophosphate phosphatase activity. Involved in root growth and columella cells organization. May possess protein phosphatase activity.</text>
</comment>
<proteinExistence type="inferred from homology"/>
<evidence type="ECO:0000256" key="1">
    <source>
        <dbReference type="ARBA" id="ARBA00008601"/>
    </source>
</evidence>